<dbReference type="SUPFAM" id="SSF53335">
    <property type="entry name" value="S-adenosyl-L-methionine-dependent methyltransferases"/>
    <property type="match status" value="1"/>
</dbReference>
<dbReference type="EMBL" id="JBBBZM010000162">
    <property type="protein sequence ID" value="KAL0632576.1"/>
    <property type="molecule type" value="Genomic_DNA"/>
</dbReference>
<evidence type="ECO:0000259" key="7">
    <source>
        <dbReference type="PROSITE" id="PS51515"/>
    </source>
</evidence>
<dbReference type="Pfam" id="PF06859">
    <property type="entry name" value="Bin3"/>
    <property type="match status" value="1"/>
</dbReference>
<reference evidence="8 9" key="1">
    <citation type="submission" date="2024-02" db="EMBL/GenBank/DDBJ databases">
        <title>Discinaceae phylogenomics.</title>
        <authorList>
            <person name="Dirks A.C."/>
            <person name="James T.Y."/>
        </authorList>
    </citation>
    <scope>NUCLEOTIDE SEQUENCE [LARGE SCALE GENOMIC DNA]</scope>
    <source>
        <strain evidence="8 9">ACD0624</strain>
    </source>
</reference>
<evidence type="ECO:0000256" key="5">
    <source>
        <dbReference type="PROSITE-ProRule" id="PRU00848"/>
    </source>
</evidence>
<dbReference type="EC" id="2.1.1.-" evidence="6"/>
<comment type="similarity">
    <text evidence="1 6">Belongs to the methyltransferase superfamily.</text>
</comment>
<dbReference type="PANTHER" id="PTHR12315">
    <property type="entry name" value="BICOID-INTERACTING PROTEIN RELATED"/>
    <property type="match status" value="1"/>
</dbReference>
<comment type="caution">
    <text evidence="8">The sequence shown here is derived from an EMBL/GenBank/DDBJ whole genome shotgun (WGS) entry which is preliminary data.</text>
</comment>
<dbReference type="InterPro" id="IPR024160">
    <property type="entry name" value="BIN3_SAM-bd_dom"/>
</dbReference>
<evidence type="ECO:0000256" key="1">
    <source>
        <dbReference type="ARBA" id="ARBA00008361"/>
    </source>
</evidence>
<name>A0ABR3GAI6_9PEZI</name>
<keyword evidence="4 5" id="KW-0949">S-adenosyl-L-methionine</keyword>
<keyword evidence="3 6" id="KW-0808">Transferase</keyword>
<keyword evidence="2 6" id="KW-0489">Methyltransferase</keyword>
<dbReference type="Gene3D" id="3.40.50.150">
    <property type="entry name" value="Vaccinia Virus protein VP39"/>
    <property type="match status" value="1"/>
</dbReference>
<protein>
    <recommendedName>
        <fullName evidence="6">RNA methyltransferase</fullName>
        <ecNumber evidence="6">2.1.1.-</ecNumber>
    </recommendedName>
</protein>
<sequence length="264" mass="29784">MASHGNYRGYQGVSRHDGQNSASHVVDYRLQVLVDTLPDIFAGKDILDVGCNNGAISVHLGNTTCRICCPATVTGVDIDPELVKKARSHLSFRYSRTAPGETTTGNDPERNNYFPISSVMEHGHRPYPEDPVPTKFPRNVEFHCEDWAKTSISEAGSYDVVLALSMVKWVHLQHLDEVMTKGLREFFGKCHSSLRLSGYFVLEPQEWASYERAVKKNKSLGGNLQKLKIRPEHFESVLKEIGFNFLQKAEGKGLKRNIFIYQKK</sequence>
<organism evidence="8 9">
    <name type="scientific">Discina gigas</name>
    <dbReference type="NCBI Taxonomy" id="1032678"/>
    <lineage>
        <taxon>Eukaryota</taxon>
        <taxon>Fungi</taxon>
        <taxon>Dikarya</taxon>
        <taxon>Ascomycota</taxon>
        <taxon>Pezizomycotina</taxon>
        <taxon>Pezizomycetes</taxon>
        <taxon>Pezizales</taxon>
        <taxon>Discinaceae</taxon>
        <taxon>Discina</taxon>
    </lineage>
</organism>
<dbReference type="InterPro" id="IPR010675">
    <property type="entry name" value="Bin3_C"/>
</dbReference>
<evidence type="ECO:0000256" key="4">
    <source>
        <dbReference type="ARBA" id="ARBA00022691"/>
    </source>
</evidence>
<dbReference type="InterPro" id="IPR029063">
    <property type="entry name" value="SAM-dependent_MTases_sf"/>
</dbReference>
<evidence type="ECO:0000313" key="9">
    <source>
        <dbReference type="Proteomes" id="UP001447188"/>
    </source>
</evidence>
<keyword evidence="9" id="KW-1185">Reference proteome</keyword>
<evidence type="ECO:0000313" key="8">
    <source>
        <dbReference type="EMBL" id="KAL0632576.1"/>
    </source>
</evidence>
<dbReference type="PROSITE" id="PS51515">
    <property type="entry name" value="BIN3_SAM"/>
    <property type="match status" value="1"/>
</dbReference>
<accession>A0ABR3GAI6</accession>
<evidence type="ECO:0000256" key="3">
    <source>
        <dbReference type="ARBA" id="ARBA00022679"/>
    </source>
</evidence>
<proteinExistence type="inferred from homology"/>
<feature type="domain" description="Bin3-type SAM" evidence="7">
    <location>
        <begin position="27"/>
        <end position="264"/>
    </location>
</feature>
<dbReference type="Proteomes" id="UP001447188">
    <property type="component" value="Unassembled WGS sequence"/>
</dbReference>
<dbReference type="PANTHER" id="PTHR12315:SF0">
    <property type="entry name" value="7SK SNRNA METHYLPHOSPHATE CAPPING ENZYME"/>
    <property type="match status" value="1"/>
</dbReference>
<evidence type="ECO:0000256" key="2">
    <source>
        <dbReference type="ARBA" id="ARBA00022603"/>
    </source>
</evidence>
<dbReference type="CDD" id="cd02440">
    <property type="entry name" value="AdoMet_MTases"/>
    <property type="match status" value="1"/>
</dbReference>
<dbReference type="InterPro" id="IPR039772">
    <property type="entry name" value="Bin3-like"/>
</dbReference>
<evidence type="ECO:0000256" key="6">
    <source>
        <dbReference type="RuleBase" id="RU367087"/>
    </source>
</evidence>
<gene>
    <name evidence="8" type="ORF">Q9L58_008553</name>
</gene>